<evidence type="ECO:0000313" key="3">
    <source>
        <dbReference type="Proteomes" id="UP000823749"/>
    </source>
</evidence>
<evidence type="ECO:0000313" key="2">
    <source>
        <dbReference type="EMBL" id="KAG5564820.1"/>
    </source>
</evidence>
<organism evidence="2 3">
    <name type="scientific">Rhododendron griersonianum</name>
    <dbReference type="NCBI Taxonomy" id="479676"/>
    <lineage>
        <taxon>Eukaryota</taxon>
        <taxon>Viridiplantae</taxon>
        <taxon>Streptophyta</taxon>
        <taxon>Embryophyta</taxon>
        <taxon>Tracheophyta</taxon>
        <taxon>Spermatophyta</taxon>
        <taxon>Magnoliopsida</taxon>
        <taxon>eudicotyledons</taxon>
        <taxon>Gunneridae</taxon>
        <taxon>Pentapetalae</taxon>
        <taxon>asterids</taxon>
        <taxon>Ericales</taxon>
        <taxon>Ericaceae</taxon>
        <taxon>Ericoideae</taxon>
        <taxon>Rhodoreae</taxon>
        <taxon>Rhododendron</taxon>
    </lineage>
</organism>
<name>A0AAV6LI78_9ERIC</name>
<feature type="compositionally biased region" description="Polar residues" evidence="1">
    <location>
        <begin position="117"/>
        <end position="126"/>
    </location>
</feature>
<feature type="region of interest" description="Disordered" evidence="1">
    <location>
        <begin position="90"/>
        <end position="126"/>
    </location>
</feature>
<dbReference type="Proteomes" id="UP000823749">
    <property type="component" value="Chromosome 1"/>
</dbReference>
<dbReference type="AlphaFoldDB" id="A0AAV6LI78"/>
<dbReference type="EMBL" id="JACTNZ010000001">
    <property type="protein sequence ID" value="KAG5564820.1"/>
    <property type="molecule type" value="Genomic_DNA"/>
</dbReference>
<sequence length="126" mass="14058">MPARIRHPIEFACLYSDETGQEKDSKFFDSDGIPSLQTDIYCSTVILDCSSILHAIEFCQCRERKLRLVVHFADKNANTKARNVEMRRIKPSLLPPPVADTQTDQKPLPNKTAGNGVITTTGVPMP</sequence>
<accession>A0AAV6LI78</accession>
<keyword evidence="3" id="KW-1185">Reference proteome</keyword>
<comment type="caution">
    <text evidence="2">The sequence shown here is derived from an EMBL/GenBank/DDBJ whole genome shotgun (WGS) entry which is preliminary data.</text>
</comment>
<evidence type="ECO:0000256" key="1">
    <source>
        <dbReference type="SAM" id="MobiDB-lite"/>
    </source>
</evidence>
<protein>
    <submittedName>
        <fullName evidence="2">Uncharacterized protein</fullName>
    </submittedName>
</protein>
<proteinExistence type="predicted"/>
<gene>
    <name evidence="2" type="ORF">RHGRI_000874</name>
</gene>
<reference evidence="2" key="1">
    <citation type="submission" date="2020-08" db="EMBL/GenBank/DDBJ databases">
        <title>Plant Genome Project.</title>
        <authorList>
            <person name="Zhang R.-G."/>
        </authorList>
    </citation>
    <scope>NUCLEOTIDE SEQUENCE</scope>
    <source>
        <strain evidence="2">WSP0</strain>
        <tissue evidence="2">Leaf</tissue>
    </source>
</reference>